<dbReference type="AlphaFoldDB" id="A0A3B1E8T0"/>
<evidence type="ECO:0000313" key="8">
    <source>
        <dbReference type="EMBL" id="VAX41967.1"/>
    </source>
</evidence>
<proteinExistence type="inferred from homology"/>
<feature type="domain" description="Large ribosomal subunit protein uL11 C-terminal" evidence="6">
    <location>
        <begin position="72"/>
        <end position="140"/>
    </location>
</feature>
<protein>
    <submittedName>
        <fullName evidence="8">LSU ribosomal protein L11p (L12e)</fullName>
    </submittedName>
</protein>
<gene>
    <name evidence="8" type="ORF">MNBD_PLANCTO03-2014</name>
</gene>
<evidence type="ECO:0000259" key="7">
    <source>
        <dbReference type="Pfam" id="PF03946"/>
    </source>
</evidence>
<keyword evidence="4 8" id="KW-0689">Ribosomal protein</keyword>
<dbReference type="InterPro" id="IPR020784">
    <property type="entry name" value="Ribosomal_uL11_N"/>
</dbReference>
<dbReference type="SUPFAM" id="SSF54747">
    <property type="entry name" value="Ribosomal L11/L12e N-terminal domain"/>
    <property type="match status" value="1"/>
</dbReference>
<dbReference type="GO" id="GO:0006412">
    <property type="term" value="P:translation"/>
    <property type="evidence" value="ECO:0007669"/>
    <property type="project" value="InterPro"/>
</dbReference>
<dbReference type="InterPro" id="IPR036796">
    <property type="entry name" value="Ribosomal_uL11_N_sf"/>
</dbReference>
<evidence type="ECO:0000256" key="4">
    <source>
        <dbReference type="ARBA" id="ARBA00022980"/>
    </source>
</evidence>
<evidence type="ECO:0000259" key="6">
    <source>
        <dbReference type="Pfam" id="PF00298"/>
    </source>
</evidence>
<dbReference type="Gene3D" id="1.10.10.250">
    <property type="entry name" value="Ribosomal protein L11, C-terminal domain"/>
    <property type="match status" value="1"/>
</dbReference>
<dbReference type="PANTHER" id="PTHR11661:SF1">
    <property type="entry name" value="LARGE RIBOSOMAL SUBUNIT PROTEIN UL11M"/>
    <property type="match status" value="1"/>
</dbReference>
<dbReference type="InterPro" id="IPR020785">
    <property type="entry name" value="Ribosomal_uL11_CS"/>
</dbReference>
<dbReference type="Pfam" id="PF00298">
    <property type="entry name" value="Ribosomal_L11"/>
    <property type="match status" value="1"/>
</dbReference>
<dbReference type="Pfam" id="PF03946">
    <property type="entry name" value="Ribosomal_L11_N"/>
    <property type="match status" value="1"/>
</dbReference>
<dbReference type="GO" id="GO:0022625">
    <property type="term" value="C:cytosolic large ribosomal subunit"/>
    <property type="evidence" value="ECO:0007669"/>
    <property type="project" value="TreeGrafter"/>
</dbReference>
<dbReference type="InterPro" id="IPR006519">
    <property type="entry name" value="Ribosomal_uL11_bac-typ"/>
</dbReference>
<dbReference type="InterPro" id="IPR020783">
    <property type="entry name" value="Ribosomal_uL11_C"/>
</dbReference>
<dbReference type="GO" id="GO:0003735">
    <property type="term" value="F:structural constituent of ribosome"/>
    <property type="evidence" value="ECO:0007669"/>
    <property type="project" value="InterPro"/>
</dbReference>
<evidence type="ECO:0000256" key="5">
    <source>
        <dbReference type="ARBA" id="ARBA00023274"/>
    </source>
</evidence>
<feature type="domain" description="Large ribosomal subunit protein uL11 N-terminal" evidence="7">
    <location>
        <begin position="11"/>
        <end position="67"/>
    </location>
</feature>
<evidence type="ECO:0000256" key="2">
    <source>
        <dbReference type="ARBA" id="ARBA00022730"/>
    </source>
</evidence>
<sequence>MAKKEVVKTFKLMAPGGTATPAPPLGPVLGANQVNPGQFIQQFNASTGHLNGKLVGVIVTVYNDRSFSFEVKTSPASVLIKDAAGIEKGSGVPNTEKVGTIKSDQVRKIAEEKMADLNAGSVEAAMRIIEGTARSMGVLVEG</sequence>
<dbReference type="SUPFAM" id="SSF46906">
    <property type="entry name" value="Ribosomal protein L11, C-terminal domain"/>
    <property type="match status" value="1"/>
</dbReference>
<dbReference type="FunFam" id="1.10.10.250:FF:000001">
    <property type="entry name" value="50S ribosomal protein L11"/>
    <property type="match status" value="1"/>
</dbReference>
<dbReference type="InterPro" id="IPR000911">
    <property type="entry name" value="Ribosomal_uL11"/>
</dbReference>
<organism evidence="8">
    <name type="scientific">hydrothermal vent metagenome</name>
    <dbReference type="NCBI Taxonomy" id="652676"/>
    <lineage>
        <taxon>unclassified sequences</taxon>
        <taxon>metagenomes</taxon>
        <taxon>ecological metagenomes</taxon>
    </lineage>
</organism>
<dbReference type="Gene3D" id="3.30.1550.10">
    <property type="entry name" value="Ribosomal protein L11/L12, N-terminal domain"/>
    <property type="match status" value="1"/>
</dbReference>
<dbReference type="HAMAP" id="MF_00736">
    <property type="entry name" value="Ribosomal_uL11"/>
    <property type="match status" value="1"/>
</dbReference>
<comment type="similarity">
    <text evidence="1">Belongs to the universal ribosomal protein uL11 family.</text>
</comment>
<evidence type="ECO:0000256" key="1">
    <source>
        <dbReference type="ARBA" id="ARBA00010537"/>
    </source>
</evidence>
<keyword evidence="5" id="KW-0687">Ribonucleoprotein</keyword>
<dbReference type="NCBIfam" id="TIGR01632">
    <property type="entry name" value="L11_bact"/>
    <property type="match status" value="1"/>
</dbReference>
<name>A0A3B1E8T0_9ZZZZ</name>
<dbReference type="EMBL" id="UOGK01000620">
    <property type="protein sequence ID" value="VAX41967.1"/>
    <property type="molecule type" value="Genomic_DNA"/>
</dbReference>
<dbReference type="SMART" id="SM00649">
    <property type="entry name" value="RL11"/>
    <property type="match status" value="1"/>
</dbReference>
<dbReference type="PANTHER" id="PTHR11661">
    <property type="entry name" value="60S RIBOSOMAL PROTEIN L12"/>
    <property type="match status" value="1"/>
</dbReference>
<dbReference type="InterPro" id="IPR036769">
    <property type="entry name" value="Ribosomal_uL11_C_sf"/>
</dbReference>
<reference evidence="8" key="1">
    <citation type="submission" date="2018-06" db="EMBL/GenBank/DDBJ databases">
        <authorList>
            <person name="Zhirakovskaya E."/>
        </authorList>
    </citation>
    <scope>NUCLEOTIDE SEQUENCE</scope>
</reference>
<keyword evidence="2" id="KW-0699">rRNA-binding</keyword>
<dbReference type="GO" id="GO:0070180">
    <property type="term" value="F:large ribosomal subunit rRNA binding"/>
    <property type="evidence" value="ECO:0007669"/>
    <property type="project" value="TreeGrafter"/>
</dbReference>
<evidence type="ECO:0000256" key="3">
    <source>
        <dbReference type="ARBA" id="ARBA00022884"/>
    </source>
</evidence>
<accession>A0A3B1E8T0</accession>
<dbReference type="CDD" id="cd00349">
    <property type="entry name" value="Ribosomal_L11"/>
    <property type="match status" value="1"/>
</dbReference>
<keyword evidence="3" id="KW-0694">RNA-binding</keyword>
<dbReference type="PROSITE" id="PS00359">
    <property type="entry name" value="RIBOSOMAL_L11"/>
    <property type="match status" value="1"/>
</dbReference>